<dbReference type="SUPFAM" id="SSF48498">
    <property type="entry name" value="Tetracyclin repressor-like, C-terminal domain"/>
    <property type="match status" value="1"/>
</dbReference>
<feature type="domain" description="HTH tetR-type" evidence="5">
    <location>
        <begin position="2"/>
        <end position="62"/>
    </location>
</feature>
<dbReference type="Pfam" id="PF22604">
    <property type="entry name" value="TetR_HI_0893_C"/>
    <property type="match status" value="1"/>
</dbReference>
<dbReference type="InterPro" id="IPR009057">
    <property type="entry name" value="Homeodomain-like_sf"/>
</dbReference>
<evidence type="ECO:0000256" key="4">
    <source>
        <dbReference type="PROSITE-ProRule" id="PRU00335"/>
    </source>
</evidence>
<dbReference type="PROSITE" id="PS01081">
    <property type="entry name" value="HTH_TETR_1"/>
    <property type="match status" value="1"/>
</dbReference>
<dbReference type="PRINTS" id="PR00455">
    <property type="entry name" value="HTHTETR"/>
</dbReference>
<proteinExistence type="predicted"/>
<dbReference type="FunFam" id="1.10.10.60:FF:000141">
    <property type="entry name" value="TetR family transcriptional regulator"/>
    <property type="match status" value="1"/>
</dbReference>
<dbReference type="InterPro" id="IPR050109">
    <property type="entry name" value="HTH-type_TetR-like_transc_reg"/>
</dbReference>
<dbReference type="GO" id="GO:0000976">
    <property type="term" value="F:transcription cis-regulatory region binding"/>
    <property type="evidence" value="ECO:0007669"/>
    <property type="project" value="TreeGrafter"/>
</dbReference>
<evidence type="ECO:0000256" key="2">
    <source>
        <dbReference type="ARBA" id="ARBA00023125"/>
    </source>
</evidence>
<dbReference type="Proteomes" id="UP000243073">
    <property type="component" value="Unassembled WGS sequence"/>
</dbReference>
<dbReference type="RefSeq" id="WP_071471326.1">
    <property type="nucleotide sequence ID" value="NZ_MDKE01000002.1"/>
</dbReference>
<evidence type="ECO:0000313" key="6">
    <source>
        <dbReference type="EMBL" id="OIN14336.1"/>
    </source>
</evidence>
<dbReference type="Gene3D" id="1.10.357.10">
    <property type="entry name" value="Tetracycline Repressor, domain 2"/>
    <property type="match status" value="1"/>
</dbReference>
<dbReference type="InterPro" id="IPR023772">
    <property type="entry name" value="DNA-bd_HTH_TetR-type_CS"/>
</dbReference>
<comment type="caution">
    <text evidence="6">The sequence shown here is derived from an EMBL/GenBank/DDBJ whole genome shotgun (WGS) entry which is preliminary data.</text>
</comment>
<keyword evidence="7" id="KW-1185">Reference proteome</keyword>
<reference evidence="6 7" key="1">
    <citation type="submission" date="2016-07" db="EMBL/GenBank/DDBJ databases">
        <title>Draft Genome Sequence of Oceanisphaera psychrotolerans, isolated from coastal sediment samples.</title>
        <authorList>
            <person name="Zhuo S."/>
            <person name="Ruan Z."/>
        </authorList>
    </citation>
    <scope>NUCLEOTIDE SEQUENCE [LARGE SCALE GENOMIC DNA]</scope>
    <source>
        <strain evidence="6 7">LAM-WHM-ZC</strain>
    </source>
</reference>
<dbReference type="AlphaFoldDB" id="A0A1J4QL29"/>
<organism evidence="6 7">
    <name type="scientific">Oceanisphaera psychrotolerans</name>
    <dbReference type="NCBI Taxonomy" id="1414654"/>
    <lineage>
        <taxon>Bacteria</taxon>
        <taxon>Pseudomonadati</taxon>
        <taxon>Pseudomonadota</taxon>
        <taxon>Gammaproteobacteria</taxon>
        <taxon>Aeromonadales</taxon>
        <taxon>Aeromonadaceae</taxon>
        <taxon>Oceanisphaera</taxon>
    </lineage>
</organism>
<accession>A0A1J4QL29</accession>
<dbReference type="GO" id="GO:0003700">
    <property type="term" value="F:DNA-binding transcription factor activity"/>
    <property type="evidence" value="ECO:0007669"/>
    <property type="project" value="TreeGrafter"/>
</dbReference>
<dbReference type="PANTHER" id="PTHR30055:SF207">
    <property type="entry name" value="HTH-TYPE TRANSCRIPTIONAL REPRESSOR FATR"/>
    <property type="match status" value="1"/>
</dbReference>
<dbReference type="OrthoDB" id="63332at2"/>
<evidence type="ECO:0000313" key="7">
    <source>
        <dbReference type="Proteomes" id="UP000243073"/>
    </source>
</evidence>
<dbReference type="PROSITE" id="PS50977">
    <property type="entry name" value="HTH_TETR_2"/>
    <property type="match status" value="1"/>
</dbReference>
<evidence type="ECO:0000256" key="3">
    <source>
        <dbReference type="ARBA" id="ARBA00023163"/>
    </source>
</evidence>
<gene>
    <name evidence="6" type="ORF">BFR47_08615</name>
</gene>
<keyword evidence="1" id="KW-0805">Transcription regulation</keyword>
<dbReference type="Pfam" id="PF00440">
    <property type="entry name" value="TetR_N"/>
    <property type="match status" value="1"/>
</dbReference>
<dbReference type="InterPro" id="IPR054422">
    <property type="entry name" value="TetR-like_HI_0893_C"/>
</dbReference>
<keyword evidence="3" id="KW-0804">Transcription</keyword>
<evidence type="ECO:0000259" key="5">
    <source>
        <dbReference type="PROSITE" id="PS50977"/>
    </source>
</evidence>
<dbReference type="SUPFAM" id="SSF46689">
    <property type="entry name" value="Homeodomain-like"/>
    <property type="match status" value="1"/>
</dbReference>
<feature type="DNA-binding region" description="H-T-H motif" evidence="4">
    <location>
        <begin position="25"/>
        <end position="44"/>
    </location>
</feature>
<name>A0A1J4QL29_9GAMM</name>
<dbReference type="PANTHER" id="PTHR30055">
    <property type="entry name" value="HTH-TYPE TRANSCRIPTIONAL REGULATOR RUTR"/>
    <property type="match status" value="1"/>
</dbReference>
<evidence type="ECO:0000256" key="1">
    <source>
        <dbReference type="ARBA" id="ARBA00023015"/>
    </source>
</evidence>
<keyword evidence="2 4" id="KW-0238">DNA-binding</keyword>
<dbReference type="EMBL" id="MDKE01000002">
    <property type="protein sequence ID" value="OIN14336.1"/>
    <property type="molecule type" value="Genomic_DNA"/>
</dbReference>
<sequence length="188" mass="21761">MSDKRERILSAAETLIARCGFQGMSMHLVAQHAGVATGTIYRYFADKETLLRCVHEERMQEIGNRVTRGLDPGASCYDQFRTLWLNTIHCLLDSPDCLLYRVQYEASPLFSKEEDQELHDRYFKPVFEFFEQGLEEGLFRELPAEVLCGMTLENLLLLTQKHTKGRIDLHEGLYESLIDANWNAILKR</sequence>
<protein>
    <submittedName>
        <fullName evidence="6">NADH dehydrogenase</fullName>
    </submittedName>
</protein>
<dbReference type="InterPro" id="IPR001647">
    <property type="entry name" value="HTH_TetR"/>
</dbReference>
<dbReference type="InterPro" id="IPR036271">
    <property type="entry name" value="Tet_transcr_reg_TetR-rel_C_sf"/>
</dbReference>